<dbReference type="GO" id="GO:0004359">
    <property type="term" value="F:glutaminase activity"/>
    <property type="evidence" value="ECO:0007669"/>
    <property type="project" value="InterPro"/>
</dbReference>
<comment type="similarity">
    <text evidence="6">Belongs to the NAD synthetase family.</text>
</comment>
<dbReference type="InterPro" id="IPR003694">
    <property type="entry name" value="NAD_synthase"/>
</dbReference>
<sequence length="324" mass="36803">MESILDILKIRNENETVKRICDFIKNEISEDFKKTGAVVGLSGGIDSAVTAALCERALGADKVLGIILPENESDSESVNDAENIARKYNIKTEIIDITSILNSCGVYQTKEKIIKEKFPNFNSNCKYRIAVPSNTKNSIGMPFLEILDDQNNVHKLKISSSEFLTVTAATSIKHRIRMTMLYFHAEKNNFCVIGTTNKSEYLQGYFVKYGDGGTDIEPLVNLYKSQVYQLGKFLEVTDEIISKDASPDVWSYKTNDEEFFYSVPYHIVDLILYSRENNLPVKDIQQISNLSVDEIEKLVKTQKQKQINSQHMRETPHGWVPDFT</sequence>
<dbReference type="InterPro" id="IPR014729">
    <property type="entry name" value="Rossmann-like_a/b/a_fold"/>
</dbReference>
<dbReference type="UniPathway" id="UPA00253"/>
<keyword evidence="2 6" id="KW-0436">Ligase</keyword>
<protein>
    <recommendedName>
        <fullName evidence="7">NH(3)-dependent NAD(+) synthetase</fullName>
        <ecNumber evidence="7">6.3.1.5</ecNumber>
    </recommendedName>
</protein>
<reference evidence="10" key="1">
    <citation type="submission" date="2015-03" db="EMBL/GenBank/DDBJ databases">
        <title>Characterization of two novel Thaumarchaeota isolated from the Northern Adriatic Sea.</title>
        <authorList>
            <person name="Bayer B."/>
            <person name="Vojvoda J."/>
            <person name="Offre P."/>
            <person name="Srivastava A."/>
            <person name="Elisabeth N."/>
            <person name="Garcia J.A.L."/>
            <person name="Schleper C."/>
            <person name="Herndl G.J."/>
        </authorList>
    </citation>
    <scope>NUCLEOTIDE SEQUENCE [LARGE SCALE GENOMIC DNA]</scope>
    <source>
        <strain evidence="10">NF5</strain>
    </source>
</reference>
<dbReference type="InterPro" id="IPR022310">
    <property type="entry name" value="NAD/GMP_synthase"/>
</dbReference>
<keyword evidence="10" id="KW-1185">Reference proteome</keyword>
<dbReference type="PANTHER" id="PTHR23090">
    <property type="entry name" value="NH 3 /GLUTAMINE-DEPENDENT NAD + SYNTHETASE"/>
    <property type="match status" value="1"/>
</dbReference>
<dbReference type="Pfam" id="PF02540">
    <property type="entry name" value="NAD_synthase"/>
    <property type="match status" value="2"/>
</dbReference>
<dbReference type="HOGENOM" id="CLU_059327_0_0_2"/>
<dbReference type="AlphaFoldDB" id="A0A0D5C523"/>
<evidence type="ECO:0000256" key="7">
    <source>
        <dbReference type="RuleBase" id="RU003812"/>
    </source>
</evidence>
<dbReference type="GO" id="GO:0005737">
    <property type="term" value="C:cytoplasm"/>
    <property type="evidence" value="ECO:0007669"/>
    <property type="project" value="InterPro"/>
</dbReference>
<dbReference type="SUPFAM" id="SSF52402">
    <property type="entry name" value="Adenine nucleotide alpha hydrolases-like"/>
    <property type="match status" value="1"/>
</dbReference>
<dbReference type="STRING" id="1580092.NADRNF5_2123"/>
<dbReference type="OrthoDB" id="39312at2157"/>
<dbReference type="KEGG" id="nin:NADRNF5_2123"/>
<feature type="domain" description="NAD/GMP synthase" evidence="8">
    <location>
        <begin position="17"/>
        <end position="129"/>
    </location>
</feature>
<evidence type="ECO:0000259" key="8">
    <source>
        <dbReference type="Pfam" id="PF02540"/>
    </source>
</evidence>
<name>A0A0D5C523_9ARCH</name>
<dbReference type="GO" id="GO:0003952">
    <property type="term" value="F:NAD+ synthase (glutamine-hydrolyzing) activity"/>
    <property type="evidence" value="ECO:0007669"/>
    <property type="project" value="InterPro"/>
</dbReference>
<dbReference type="GO" id="GO:0009435">
    <property type="term" value="P:NAD+ biosynthetic process"/>
    <property type="evidence" value="ECO:0007669"/>
    <property type="project" value="UniProtKB-UniPathway"/>
</dbReference>
<comment type="catalytic activity">
    <reaction evidence="7">
        <text>deamido-NAD(+) + NH4(+) + ATP = AMP + diphosphate + NAD(+) + H(+)</text>
        <dbReference type="Rhea" id="RHEA:21188"/>
        <dbReference type="ChEBI" id="CHEBI:15378"/>
        <dbReference type="ChEBI" id="CHEBI:28938"/>
        <dbReference type="ChEBI" id="CHEBI:30616"/>
        <dbReference type="ChEBI" id="CHEBI:33019"/>
        <dbReference type="ChEBI" id="CHEBI:57540"/>
        <dbReference type="ChEBI" id="CHEBI:58437"/>
        <dbReference type="ChEBI" id="CHEBI:456215"/>
        <dbReference type="EC" id="6.3.1.5"/>
    </reaction>
</comment>
<organism evidence="9 10">
    <name type="scientific">Nitrosopumilus adriaticus</name>
    <dbReference type="NCBI Taxonomy" id="1580092"/>
    <lineage>
        <taxon>Archaea</taxon>
        <taxon>Nitrososphaerota</taxon>
        <taxon>Nitrososphaeria</taxon>
        <taxon>Nitrosopumilales</taxon>
        <taxon>Nitrosopumilaceae</taxon>
        <taxon>Nitrosopumilus</taxon>
    </lineage>
</organism>
<keyword evidence="3 6" id="KW-0547">Nucleotide-binding</keyword>
<dbReference type="NCBIfam" id="TIGR00552">
    <property type="entry name" value="nadE"/>
    <property type="match status" value="2"/>
</dbReference>
<dbReference type="PANTHER" id="PTHR23090:SF9">
    <property type="entry name" value="GLUTAMINE-DEPENDENT NAD(+) SYNTHETASE"/>
    <property type="match status" value="1"/>
</dbReference>
<evidence type="ECO:0000313" key="9">
    <source>
        <dbReference type="EMBL" id="AJW71796.1"/>
    </source>
</evidence>
<accession>A0A0D5C523</accession>
<evidence type="ECO:0000256" key="6">
    <source>
        <dbReference type="RuleBase" id="RU003811"/>
    </source>
</evidence>
<dbReference type="CDD" id="cd00553">
    <property type="entry name" value="NAD_synthase"/>
    <property type="match status" value="1"/>
</dbReference>
<evidence type="ECO:0000256" key="5">
    <source>
        <dbReference type="ARBA" id="ARBA00023027"/>
    </source>
</evidence>
<evidence type="ECO:0000256" key="2">
    <source>
        <dbReference type="ARBA" id="ARBA00022598"/>
    </source>
</evidence>
<dbReference type="NCBIfam" id="NF002048">
    <property type="entry name" value="PRK00876.1"/>
    <property type="match status" value="1"/>
</dbReference>
<dbReference type="Proteomes" id="UP000032408">
    <property type="component" value="Chromosome"/>
</dbReference>
<comment type="pathway">
    <text evidence="1">Cofactor biosynthesis; NAD(+) biosynthesis.</text>
</comment>
<evidence type="ECO:0000256" key="1">
    <source>
        <dbReference type="ARBA" id="ARBA00004790"/>
    </source>
</evidence>
<keyword evidence="4 6" id="KW-0067">ATP-binding</keyword>
<dbReference type="EC" id="6.3.1.5" evidence="7"/>
<evidence type="ECO:0000256" key="3">
    <source>
        <dbReference type="ARBA" id="ARBA00022741"/>
    </source>
</evidence>
<feature type="domain" description="NAD/GMP synthase" evidence="8">
    <location>
        <begin position="159"/>
        <end position="305"/>
    </location>
</feature>
<reference evidence="9 10" key="2">
    <citation type="journal article" date="2016" name="ISME J.">
        <title>Physiological and genomic characterization of two novel marine thaumarchaeal strains indicates niche differentiation.</title>
        <authorList>
            <person name="Bayer B."/>
            <person name="Vojvoda J."/>
            <person name="Offre P."/>
            <person name="Alves R.J."/>
            <person name="Elisabeth N.H."/>
            <person name="Garcia J.A."/>
            <person name="Volland J.M."/>
            <person name="Srivastava A."/>
            <person name="Schleper C."/>
            <person name="Herndl G.J."/>
        </authorList>
    </citation>
    <scope>NUCLEOTIDE SEQUENCE [LARGE SCALE GENOMIC DNA]</scope>
    <source>
        <strain evidence="9 10">NF5</strain>
    </source>
</reference>
<gene>
    <name evidence="9" type="ORF">NADRNF5_2123</name>
</gene>
<evidence type="ECO:0000256" key="4">
    <source>
        <dbReference type="ARBA" id="ARBA00022840"/>
    </source>
</evidence>
<keyword evidence="5 6" id="KW-0520">NAD</keyword>
<evidence type="ECO:0000313" key="10">
    <source>
        <dbReference type="Proteomes" id="UP000032408"/>
    </source>
</evidence>
<dbReference type="EMBL" id="CP011070">
    <property type="protein sequence ID" value="AJW71796.1"/>
    <property type="molecule type" value="Genomic_DNA"/>
</dbReference>
<dbReference type="GO" id="GO:0008795">
    <property type="term" value="F:NAD+ synthase activity"/>
    <property type="evidence" value="ECO:0007669"/>
    <property type="project" value="UniProtKB-EC"/>
</dbReference>
<dbReference type="GO" id="GO:0005524">
    <property type="term" value="F:ATP binding"/>
    <property type="evidence" value="ECO:0007669"/>
    <property type="project" value="UniProtKB-KW"/>
</dbReference>
<dbReference type="RefSeq" id="WP_048118353.1">
    <property type="nucleotide sequence ID" value="NZ_CP011070.1"/>
</dbReference>
<proteinExistence type="inferred from homology"/>
<dbReference type="GeneID" id="24821290"/>
<dbReference type="Gene3D" id="3.40.50.620">
    <property type="entry name" value="HUPs"/>
    <property type="match status" value="1"/>
</dbReference>